<dbReference type="GO" id="GO:0048311">
    <property type="term" value="P:mitochondrion distribution"/>
    <property type="evidence" value="ECO:0007669"/>
    <property type="project" value="TreeGrafter"/>
</dbReference>
<dbReference type="AlphaFoldDB" id="A0A7R8URX8"/>
<dbReference type="OrthoDB" id="10067624at2759"/>
<accession>A0A7R8URX8</accession>
<evidence type="ECO:0000256" key="3">
    <source>
        <dbReference type="ARBA" id="ARBA00023128"/>
    </source>
</evidence>
<keyword evidence="6" id="KW-1185">Reference proteome</keyword>
<dbReference type="GO" id="GO:0031410">
    <property type="term" value="C:cytoplasmic vesicle"/>
    <property type="evidence" value="ECO:0007669"/>
    <property type="project" value="TreeGrafter"/>
</dbReference>
<dbReference type="Pfam" id="PF04849">
    <property type="entry name" value="HAP1_N"/>
    <property type="match status" value="1"/>
</dbReference>
<dbReference type="GO" id="GO:0005739">
    <property type="term" value="C:mitochondrion"/>
    <property type="evidence" value="ECO:0007669"/>
    <property type="project" value="UniProtKB-SubCell"/>
</dbReference>
<reference evidence="5 6" key="1">
    <citation type="submission" date="2020-11" db="EMBL/GenBank/DDBJ databases">
        <authorList>
            <person name="Wallbank WR R."/>
            <person name="Pardo Diaz C."/>
            <person name="Kozak K."/>
            <person name="Martin S."/>
            <person name="Jiggins C."/>
            <person name="Moest M."/>
            <person name="Warren A I."/>
            <person name="Generalovic N T."/>
            <person name="Byers J.R.P. K."/>
            <person name="Montejo-Kovacevich G."/>
            <person name="Yen C E."/>
        </authorList>
    </citation>
    <scope>NUCLEOTIDE SEQUENCE [LARGE SCALE GENOMIC DNA]</scope>
</reference>
<dbReference type="Proteomes" id="UP000594454">
    <property type="component" value="Chromosome 3"/>
</dbReference>
<proteinExistence type="predicted"/>
<evidence type="ECO:0000256" key="1">
    <source>
        <dbReference type="ARBA" id="ARBA00004173"/>
    </source>
</evidence>
<evidence type="ECO:0000256" key="2">
    <source>
        <dbReference type="ARBA" id="ARBA00023054"/>
    </source>
</evidence>
<dbReference type="EMBL" id="LR899011">
    <property type="protein sequence ID" value="CAD7085468.1"/>
    <property type="molecule type" value="Genomic_DNA"/>
</dbReference>
<protein>
    <recommendedName>
        <fullName evidence="4">HAP1 N-terminal domain-containing protein</fullName>
    </recommendedName>
</protein>
<dbReference type="InParanoid" id="A0A7R8URX8"/>
<comment type="subcellular location">
    <subcellularLocation>
        <location evidence="1">Mitochondrion</location>
    </subcellularLocation>
</comment>
<dbReference type="GO" id="GO:0017022">
    <property type="term" value="F:myosin binding"/>
    <property type="evidence" value="ECO:0007669"/>
    <property type="project" value="TreeGrafter"/>
</dbReference>
<organism evidence="5 6">
    <name type="scientific">Hermetia illucens</name>
    <name type="common">Black soldier fly</name>
    <dbReference type="NCBI Taxonomy" id="343691"/>
    <lineage>
        <taxon>Eukaryota</taxon>
        <taxon>Metazoa</taxon>
        <taxon>Ecdysozoa</taxon>
        <taxon>Arthropoda</taxon>
        <taxon>Hexapoda</taxon>
        <taxon>Insecta</taxon>
        <taxon>Pterygota</taxon>
        <taxon>Neoptera</taxon>
        <taxon>Endopterygota</taxon>
        <taxon>Diptera</taxon>
        <taxon>Brachycera</taxon>
        <taxon>Stratiomyomorpha</taxon>
        <taxon>Stratiomyidae</taxon>
        <taxon>Hermetiinae</taxon>
        <taxon>Hermetia</taxon>
    </lineage>
</organism>
<name>A0A7R8URX8_HERIL</name>
<evidence type="ECO:0000313" key="6">
    <source>
        <dbReference type="Proteomes" id="UP000594454"/>
    </source>
</evidence>
<dbReference type="GO" id="GO:0047496">
    <property type="term" value="P:vesicle transport along microtubule"/>
    <property type="evidence" value="ECO:0007669"/>
    <property type="project" value="TreeGrafter"/>
</dbReference>
<dbReference type="InterPro" id="IPR006933">
    <property type="entry name" value="HAP1_N"/>
</dbReference>
<dbReference type="InterPro" id="IPR051946">
    <property type="entry name" value="Intracell_Traff-Reg"/>
</dbReference>
<dbReference type="GO" id="GO:0006605">
    <property type="term" value="P:protein targeting"/>
    <property type="evidence" value="ECO:0007669"/>
    <property type="project" value="TreeGrafter"/>
</dbReference>
<dbReference type="PANTHER" id="PTHR15751">
    <property type="entry name" value="TRAFFICKING KINESIN-BINDING PROTEIN"/>
    <property type="match status" value="1"/>
</dbReference>
<evidence type="ECO:0000259" key="4">
    <source>
        <dbReference type="Pfam" id="PF04849"/>
    </source>
</evidence>
<sequence length="144" mass="16080">MCLHRVSPLDEPMLAATQCGARTPLSPLAQAALDKHLPGFQAKRLMQHPTPQISNVQKADAACLTDICSCETLPEVEIFSLLEESIPKYKIRADAITQFAGYENQDWFVPSPALPIPPEGLHLTKEQIRETLNYFLYANFDLQS</sequence>
<gene>
    <name evidence="5" type="ORF">HERILL_LOCUS8307</name>
</gene>
<keyword evidence="3" id="KW-0496">Mitochondrion</keyword>
<feature type="domain" description="HAP1 N-terminal" evidence="4">
    <location>
        <begin position="83"/>
        <end position="137"/>
    </location>
</feature>
<evidence type="ECO:0000313" key="5">
    <source>
        <dbReference type="EMBL" id="CAD7085468.1"/>
    </source>
</evidence>
<keyword evidence="2" id="KW-0175">Coiled coil</keyword>
<dbReference type="PANTHER" id="PTHR15751:SF12">
    <property type="entry name" value="TRAFFICKING KINESIN-BINDING PROTEIN MILT"/>
    <property type="match status" value="1"/>
</dbReference>